<comment type="caution">
    <text evidence="1">The sequence shown here is derived from an EMBL/GenBank/DDBJ whole genome shotgun (WGS) entry which is preliminary data.</text>
</comment>
<evidence type="ECO:0000313" key="1">
    <source>
        <dbReference type="EMBL" id="SOY71773.1"/>
    </source>
</evidence>
<dbReference type="EMBL" id="OFSN01000019">
    <property type="protein sequence ID" value="SOY71773.1"/>
    <property type="molecule type" value="Genomic_DNA"/>
</dbReference>
<gene>
    <name evidence="1" type="ORF">CBM2586_B130493</name>
</gene>
<protein>
    <submittedName>
        <fullName evidence="1">Uncharacterized protein</fullName>
    </submittedName>
</protein>
<sequence>MITRLPFEKIRLAYTYLNSQ</sequence>
<reference evidence="1" key="1">
    <citation type="submission" date="2018-01" db="EMBL/GenBank/DDBJ databases">
        <authorList>
            <person name="Clerissi C."/>
        </authorList>
    </citation>
    <scope>NUCLEOTIDE SEQUENCE</scope>
    <source>
        <strain evidence="1">Cupriavidus taiwanensis LMG 19430</strain>
    </source>
</reference>
<accession>A0A375CJ78</accession>
<name>A0A375CJ78_9BURK</name>
<proteinExistence type="predicted"/>
<organism evidence="1">
    <name type="scientific">Cupriavidus taiwanensis</name>
    <dbReference type="NCBI Taxonomy" id="164546"/>
    <lineage>
        <taxon>Bacteria</taxon>
        <taxon>Pseudomonadati</taxon>
        <taxon>Pseudomonadota</taxon>
        <taxon>Betaproteobacteria</taxon>
        <taxon>Burkholderiales</taxon>
        <taxon>Burkholderiaceae</taxon>
        <taxon>Cupriavidus</taxon>
    </lineage>
</organism>
<dbReference type="AlphaFoldDB" id="A0A375CJ78"/>
<dbReference type="Proteomes" id="UP000257016">
    <property type="component" value="Unassembled WGS sequence"/>
</dbReference>